<dbReference type="SMART" id="SM00987">
    <property type="entry name" value="UreE_C"/>
    <property type="match status" value="1"/>
</dbReference>
<dbReference type="SMART" id="SM00986">
    <property type="entry name" value="UDG"/>
    <property type="match status" value="1"/>
</dbReference>
<comment type="subcellular location">
    <subcellularLocation>
        <location evidence="9">Cytoplasm</location>
    </subcellularLocation>
</comment>
<sequence length="232" mass="25888">MNPTPTWSSLIAFEQQQDYFQHIRDFLQRERVSGKVIYPAEDNVLSAFEATEFSRVKVVILGQDPYHGAGQAHGLAFSVLPGVKIPPSLKNIYKELSQDIEGFSAPNHGYLQHWANQGVLLLNTVLTVEEGKAHSHAKIGWEQFTDAMISALNSQRDGLVFLLWGAHAQKKGQAIDATRHHILTSVHPSPLSARRGFFGCGHFSQTNQYLTGKDMTPIDWRLPQTVECGLLD</sequence>
<evidence type="ECO:0000256" key="3">
    <source>
        <dbReference type="ARBA" id="ARBA00008184"/>
    </source>
</evidence>
<evidence type="ECO:0000259" key="12">
    <source>
        <dbReference type="SMART" id="SM00986"/>
    </source>
</evidence>
<evidence type="ECO:0000256" key="7">
    <source>
        <dbReference type="ARBA" id="ARBA00022801"/>
    </source>
</evidence>
<dbReference type="GO" id="GO:0004844">
    <property type="term" value="F:uracil DNA N-glycosylase activity"/>
    <property type="evidence" value="ECO:0007669"/>
    <property type="project" value="UniProtKB-UniRule"/>
</dbReference>
<keyword evidence="13" id="KW-0326">Glycosidase</keyword>
<dbReference type="Pfam" id="PF03167">
    <property type="entry name" value="UDG"/>
    <property type="match status" value="1"/>
</dbReference>
<evidence type="ECO:0000256" key="11">
    <source>
        <dbReference type="RuleBase" id="RU003780"/>
    </source>
</evidence>
<dbReference type="NCBIfam" id="TIGR00628">
    <property type="entry name" value="ung"/>
    <property type="match status" value="1"/>
</dbReference>
<dbReference type="GO" id="GO:0005737">
    <property type="term" value="C:cytoplasm"/>
    <property type="evidence" value="ECO:0007669"/>
    <property type="project" value="UniProtKB-SubCell"/>
</dbReference>
<evidence type="ECO:0000256" key="9">
    <source>
        <dbReference type="HAMAP-Rule" id="MF_00148"/>
    </source>
</evidence>
<feature type="active site" description="Proton acceptor" evidence="9 10">
    <location>
        <position position="64"/>
    </location>
</feature>
<accession>A0A7X8YFT9</accession>
<keyword evidence="14" id="KW-1185">Reference proteome</keyword>
<dbReference type="InterPro" id="IPR002043">
    <property type="entry name" value="UDG_fam1"/>
</dbReference>
<proteinExistence type="inferred from homology"/>
<dbReference type="PANTHER" id="PTHR11264">
    <property type="entry name" value="URACIL-DNA GLYCOSYLASE"/>
    <property type="match status" value="1"/>
</dbReference>
<feature type="domain" description="Uracil-DNA glycosylase-like" evidence="12">
    <location>
        <begin position="49"/>
        <end position="210"/>
    </location>
</feature>
<dbReference type="Proteomes" id="UP000535589">
    <property type="component" value="Unassembled WGS sequence"/>
</dbReference>
<dbReference type="GO" id="GO:0097510">
    <property type="term" value="P:base-excision repair, AP site formation via deaminated base removal"/>
    <property type="evidence" value="ECO:0007669"/>
    <property type="project" value="TreeGrafter"/>
</dbReference>
<gene>
    <name evidence="9 13" type="primary">ung</name>
    <name evidence="13" type="ORF">HGP28_05050</name>
</gene>
<dbReference type="EMBL" id="JABAIK010000004">
    <property type="protein sequence ID" value="NLS12263.1"/>
    <property type="molecule type" value="Genomic_DNA"/>
</dbReference>
<evidence type="ECO:0000313" key="14">
    <source>
        <dbReference type="Proteomes" id="UP000535589"/>
    </source>
</evidence>
<comment type="similarity">
    <text evidence="3 9 11">Belongs to the uracil-DNA glycosylase (UDG) superfamily. UNG family.</text>
</comment>
<evidence type="ECO:0000256" key="1">
    <source>
        <dbReference type="ARBA" id="ARBA00001400"/>
    </source>
</evidence>
<keyword evidence="6 9" id="KW-0227">DNA damage</keyword>
<dbReference type="PANTHER" id="PTHR11264:SF0">
    <property type="entry name" value="URACIL-DNA GLYCOSYLASE"/>
    <property type="match status" value="1"/>
</dbReference>
<keyword evidence="9" id="KW-0963">Cytoplasm</keyword>
<dbReference type="HAMAP" id="MF_00148">
    <property type="entry name" value="UDG"/>
    <property type="match status" value="1"/>
</dbReference>
<dbReference type="NCBIfam" id="NF003589">
    <property type="entry name" value="PRK05254.1-2"/>
    <property type="match status" value="1"/>
</dbReference>
<dbReference type="NCBIfam" id="NF003592">
    <property type="entry name" value="PRK05254.1-5"/>
    <property type="match status" value="1"/>
</dbReference>
<protein>
    <recommendedName>
        <fullName evidence="5 9">Uracil-DNA glycosylase</fullName>
        <shortName evidence="9">UDG</shortName>
        <ecNumber evidence="4 9">3.2.2.27</ecNumber>
    </recommendedName>
</protein>
<dbReference type="InterPro" id="IPR036895">
    <property type="entry name" value="Uracil-DNA_glycosylase-like_sf"/>
</dbReference>
<comment type="caution">
    <text evidence="13">The sequence shown here is derived from an EMBL/GenBank/DDBJ whole genome shotgun (WGS) entry which is preliminary data.</text>
</comment>
<keyword evidence="7 9" id="KW-0378">Hydrolase</keyword>
<dbReference type="Gene3D" id="3.40.470.10">
    <property type="entry name" value="Uracil-DNA glycosylase-like domain"/>
    <property type="match status" value="1"/>
</dbReference>
<dbReference type="NCBIfam" id="NF003591">
    <property type="entry name" value="PRK05254.1-4"/>
    <property type="match status" value="1"/>
</dbReference>
<dbReference type="PROSITE" id="PS00130">
    <property type="entry name" value="U_DNA_GLYCOSYLASE"/>
    <property type="match status" value="1"/>
</dbReference>
<dbReference type="AlphaFoldDB" id="A0A7X8YFT9"/>
<organism evidence="13 14">
    <name type="scientific">Vibrio agarilyticus</name>
    <dbReference type="NCBI Taxonomy" id="2726741"/>
    <lineage>
        <taxon>Bacteria</taxon>
        <taxon>Pseudomonadati</taxon>
        <taxon>Pseudomonadota</taxon>
        <taxon>Gammaproteobacteria</taxon>
        <taxon>Vibrionales</taxon>
        <taxon>Vibrionaceae</taxon>
        <taxon>Vibrio</taxon>
    </lineage>
</organism>
<evidence type="ECO:0000256" key="8">
    <source>
        <dbReference type="ARBA" id="ARBA00023204"/>
    </source>
</evidence>
<dbReference type="RefSeq" id="WP_168835375.1">
    <property type="nucleotide sequence ID" value="NZ_JABAIK010000004.1"/>
</dbReference>
<dbReference type="CDD" id="cd10027">
    <property type="entry name" value="UDG-F1-like"/>
    <property type="match status" value="1"/>
</dbReference>
<comment type="function">
    <text evidence="2 9 11">Excises uracil residues from the DNA which can arise as a result of misincorporation of dUMP residues by DNA polymerase or due to deamination of cytosine.</text>
</comment>
<evidence type="ECO:0000256" key="4">
    <source>
        <dbReference type="ARBA" id="ARBA00012030"/>
    </source>
</evidence>
<comment type="catalytic activity">
    <reaction evidence="1 9 11">
        <text>Hydrolyzes single-stranded DNA or mismatched double-stranded DNA and polynucleotides, releasing free uracil.</text>
        <dbReference type="EC" id="3.2.2.27"/>
    </reaction>
</comment>
<evidence type="ECO:0000256" key="5">
    <source>
        <dbReference type="ARBA" id="ARBA00018429"/>
    </source>
</evidence>
<dbReference type="SUPFAM" id="SSF52141">
    <property type="entry name" value="Uracil-DNA glycosylase-like"/>
    <property type="match status" value="1"/>
</dbReference>
<reference evidence="13 14" key="1">
    <citation type="submission" date="2020-04" db="EMBL/GenBank/DDBJ databases">
        <title>Vibrio sp. SM6, a novel species isolated from seawater.</title>
        <authorList>
            <person name="Wang X."/>
        </authorList>
    </citation>
    <scope>NUCLEOTIDE SEQUENCE [LARGE SCALE GENOMIC DNA]</scope>
    <source>
        <strain evidence="13 14">SM6</strain>
    </source>
</reference>
<evidence type="ECO:0000256" key="10">
    <source>
        <dbReference type="PROSITE-ProRule" id="PRU10072"/>
    </source>
</evidence>
<dbReference type="InterPro" id="IPR005122">
    <property type="entry name" value="Uracil-DNA_glycosylase-like"/>
</dbReference>
<dbReference type="InterPro" id="IPR018085">
    <property type="entry name" value="Ura-DNA_Glyclase_AS"/>
</dbReference>
<dbReference type="EC" id="3.2.2.27" evidence="4 9"/>
<name>A0A7X8YFT9_9VIBR</name>
<keyword evidence="8 9" id="KW-0234">DNA repair</keyword>
<dbReference type="NCBIfam" id="NF003588">
    <property type="entry name" value="PRK05254.1-1"/>
    <property type="match status" value="1"/>
</dbReference>
<dbReference type="FunFam" id="3.40.470.10:FF:000001">
    <property type="entry name" value="Uracil-DNA glycosylase"/>
    <property type="match status" value="1"/>
</dbReference>
<evidence type="ECO:0000256" key="2">
    <source>
        <dbReference type="ARBA" id="ARBA00002631"/>
    </source>
</evidence>
<evidence type="ECO:0000313" key="13">
    <source>
        <dbReference type="EMBL" id="NLS12263.1"/>
    </source>
</evidence>
<evidence type="ECO:0000256" key="6">
    <source>
        <dbReference type="ARBA" id="ARBA00022763"/>
    </source>
</evidence>